<protein>
    <submittedName>
        <fullName evidence="1">Uncharacterized protein</fullName>
    </submittedName>
</protein>
<keyword evidence="2" id="KW-1185">Reference proteome</keyword>
<accession>A0A448WXT2</accession>
<sequence length="52" mass="5835">MLFGVRMLTGQQKTVRDIRDFEDDDIDLETERLKAISLAASTLANDANAEVH</sequence>
<dbReference type="Proteomes" id="UP000784294">
    <property type="component" value="Unassembled WGS sequence"/>
</dbReference>
<comment type="caution">
    <text evidence="1">The sequence shown here is derived from an EMBL/GenBank/DDBJ whole genome shotgun (WGS) entry which is preliminary data.</text>
</comment>
<gene>
    <name evidence="1" type="ORF">PXEA_LOCUS16394</name>
</gene>
<name>A0A448WXT2_9PLAT</name>
<evidence type="ECO:0000313" key="2">
    <source>
        <dbReference type="Proteomes" id="UP000784294"/>
    </source>
</evidence>
<proteinExistence type="predicted"/>
<evidence type="ECO:0000313" key="1">
    <source>
        <dbReference type="EMBL" id="VEL22954.1"/>
    </source>
</evidence>
<dbReference type="AlphaFoldDB" id="A0A448WXT2"/>
<organism evidence="1 2">
    <name type="scientific">Protopolystoma xenopodis</name>
    <dbReference type="NCBI Taxonomy" id="117903"/>
    <lineage>
        <taxon>Eukaryota</taxon>
        <taxon>Metazoa</taxon>
        <taxon>Spiralia</taxon>
        <taxon>Lophotrochozoa</taxon>
        <taxon>Platyhelminthes</taxon>
        <taxon>Monogenea</taxon>
        <taxon>Polyopisthocotylea</taxon>
        <taxon>Polystomatidea</taxon>
        <taxon>Polystomatidae</taxon>
        <taxon>Protopolystoma</taxon>
    </lineage>
</organism>
<reference evidence="1" key="1">
    <citation type="submission" date="2018-11" db="EMBL/GenBank/DDBJ databases">
        <authorList>
            <consortium name="Pathogen Informatics"/>
        </authorList>
    </citation>
    <scope>NUCLEOTIDE SEQUENCE</scope>
</reference>
<dbReference type="EMBL" id="CAAALY010059269">
    <property type="protein sequence ID" value="VEL22954.1"/>
    <property type="molecule type" value="Genomic_DNA"/>
</dbReference>